<comment type="cofactor">
    <cofactor evidence="8 9">
        <name>Zn(2+)</name>
        <dbReference type="ChEBI" id="CHEBI:29105"/>
    </cofactor>
    <text evidence="8 9">Binds 1 zinc ion per subunit.</text>
</comment>
<dbReference type="InterPro" id="IPR000742">
    <property type="entry name" value="EGF"/>
</dbReference>
<feature type="binding site" evidence="8">
    <location>
        <position position="197"/>
    </location>
    <ligand>
        <name>Zn(2+)</name>
        <dbReference type="ChEBI" id="CHEBI:29105"/>
        <note>catalytic</note>
    </ligand>
</feature>
<evidence type="ECO:0000256" key="2">
    <source>
        <dbReference type="ARBA" id="ARBA00022723"/>
    </source>
</evidence>
<comment type="caution">
    <text evidence="7">Lacks conserved residue(s) required for the propagation of feature annotation.</text>
</comment>
<dbReference type="HOGENOM" id="CLU_018314_0_0_1"/>
<dbReference type="GO" id="GO:0016020">
    <property type="term" value="C:membrane"/>
    <property type="evidence" value="ECO:0007669"/>
    <property type="project" value="InterPro"/>
</dbReference>
<proteinExistence type="predicted"/>
<sequence length="818" mass="91638">MKLVFLFCIVSTMVGLGESFHKFDERDFENDAEKQSVDTRNGTFRPKNIHPELKKYLLNQKYDNHIWNFQKGRPPPEEKNNNTISKRNFAEDFPFLWPNGVIPYVVDYASFDSSDASRLSNLINWAVEIIHNSSCVTWKLRENEQEYVRIFNGEDCSSIIGKVSGSTSGQKLSLNSANCLFLETVIHEMLHAMGGEHEQTRGDRNRHLKFNWENIEENAVHNNILRPTKNDAPYDLSSIMQYGLKDFSKNNKKTMELINPDLEYLLTEGGKTLTIYDIEEINDAYQCTASCTNVCKNGGVVKKSNSVCSCSCPPGLKGPDCSQLDTSQGCGGFLNLSEGQFSALSQINYVTGLTCTWLVKGTPGTRIKAKVLTMGLPYSSQFDCYHWIEFKDNLIGQSGKEKCGDVGGAEFVKSLYGDPSMMMIRFNSAKHSDKTPGLGFYVTVEAYRSADSTNVCTLDNDLYTCAFKQDRTDSQFQWAISSKFSASTNNNQALILFPLEYGSFFYGWKSMLTTSARFEEGMVVARLVTWSPSGHLVHFSDQCNNREFSLVGLHIYEGDGLAKTNALMLTKENATKAWVDQEVTIPSVNNLKLTIEGTIGRQKVVLDDIAIKPRGCGESVPCVDFNPCKNGAQCVPSGSLATCSCNSCRFGGMYCEIDLAFSCTFENSNCFLDDVRYDEFNWRVQQGITSSYNTGPNSAYQGSYYAYIEASAPRVSGDRAILRSNQIFQDQVYCFKMKYHMYSGYFNHMGSLRIMTKTGTRRPVTQWEVSGNQGLFWRSMQISLKLDSKTKILVEGVVGNGWAGDIAIDNVRLTGCAC</sequence>
<dbReference type="EC" id="3.4.24.-" evidence="9"/>
<feature type="active site" evidence="8">
    <location>
        <position position="188"/>
    </location>
</feature>
<gene>
    <name evidence="10" type="ORF">CGI_10010726</name>
</gene>
<keyword evidence="1 8" id="KW-0645">Protease</keyword>
<dbReference type="SUPFAM" id="SSF55486">
    <property type="entry name" value="Metalloproteases ('zincins'), catalytic domain"/>
    <property type="match status" value="1"/>
</dbReference>
<dbReference type="InterPro" id="IPR013320">
    <property type="entry name" value="ConA-like_dom_sf"/>
</dbReference>
<dbReference type="GO" id="GO:0004222">
    <property type="term" value="F:metalloendopeptidase activity"/>
    <property type="evidence" value="ECO:0007669"/>
    <property type="project" value="UniProtKB-UniRule"/>
</dbReference>
<feature type="binding site" evidence="8">
    <location>
        <position position="187"/>
    </location>
    <ligand>
        <name>Zn(2+)</name>
        <dbReference type="ChEBI" id="CHEBI:29105"/>
        <note>catalytic</note>
    </ligand>
</feature>
<dbReference type="SMART" id="SM00235">
    <property type="entry name" value="ZnMc"/>
    <property type="match status" value="1"/>
</dbReference>
<feature type="chain" id="PRO_5036530305" description="Metalloendopeptidase" evidence="9">
    <location>
        <begin position="20"/>
        <end position="818"/>
    </location>
</feature>
<dbReference type="InterPro" id="IPR000859">
    <property type="entry name" value="CUB_dom"/>
</dbReference>
<evidence type="ECO:0000256" key="6">
    <source>
        <dbReference type="ARBA" id="ARBA00023157"/>
    </source>
</evidence>
<dbReference type="Pfam" id="PF00629">
    <property type="entry name" value="MAM"/>
    <property type="match status" value="1"/>
</dbReference>
<dbReference type="Gene3D" id="2.60.120.290">
    <property type="entry name" value="Spermadhesin, CUB domain"/>
    <property type="match status" value="1"/>
</dbReference>
<dbReference type="InParanoid" id="K1PBI1"/>
<evidence type="ECO:0000256" key="9">
    <source>
        <dbReference type="RuleBase" id="RU361183"/>
    </source>
</evidence>
<dbReference type="InterPro" id="IPR024079">
    <property type="entry name" value="MetalloPept_cat_dom_sf"/>
</dbReference>
<dbReference type="InterPro" id="IPR000998">
    <property type="entry name" value="MAM_dom"/>
</dbReference>
<dbReference type="GO" id="GO:0008270">
    <property type="term" value="F:zinc ion binding"/>
    <property type="evidence" value="ECO:0007669"/>
    <property type="project" value="UniProtKB-UniRule"/>
</dbReference>
<evidence type="ECO:0000256" key="1">
    <source>
        <dbReference type="ARBA" id="ARBA00022670"/>
    </source>
</evidence>
<dbReference type="Pfam" id="PF01400">
    <property type="entry name" value="Astacin"/>
    <property type="match status" value="1"/>
</dbReference>
<dbReference type="SUPFAM" id="SSF49854">
    <property type="entry name" value="Spermadhesin, CUB domain"/>
    <property type="match status" value="1"/>
</dbReference>
<dbReference type="GO" id="GO:0006508">
    <property type="term" value="P:proteolysis"/>
    <property type="evidence" value="ECO:0007669"/>
    <property type="project" value="UniProtKB-KW"/>
</dbReference>
<dbReference type="PRINTS" id="PR00480">
    <property type="entry name" value="ASTACIN"/>
</dbReference>
<accession>K1PBI1</accession>
<dbReference type="PROSITE" id="PS51864">
    <property type="entry name" value="ASTACIN"/>
    <property type="match status" value="1"/>
</dbReference>
<dbReference type="Gene3D" id="3.40.390.10">
    <property type="entry name" value="Collagenase (Catalytic Domain)"/>
    <property type="match status" value="1"/>
</dbReference>
<dbReference type="SMART" id="SM00181">
    <property type="entry name" value="EGF"/>
    <property type="match status" value="2"/>
</dbReference>
<feature type="signal peptide" evidence="9">
    <location>
        <begin position="1"/>
        <end position="19"/>
    </location>
</feature>
<dbReference type="InterPro" id="IPR034035">
    <property type="entry name" value="Astacin-like_dom"/>
</dbReference>
<dbReference type="PROSITE" id="PS50026">
    <property type="entry name" value="EGF_3"/>
    <property type="match status" value="1"/>
</dbReference>
<organism evidence="10">
    <name type="scientific">Magallana gigas</name>
    <name type="common">Pacific oyster</name>
    <name type="synonym">Crassostrea gigas</name>
    <dbReference type="NCBI Taxonomy" id="29159"/>
    <lineage>
        <taxon>Eukaryota</taxon>
        <taxon>Metazoa</taxon>
        <taxon>Spiralia</taxon>
        <taxon>Lophotrochozoa</taxon>
        <taxon>Mollusca</taxon>
        <taxon>Bivalvia</taxon>
        <taxon>Autobranchia</taxon>
        <taxon>Pteriomorphia</taxon>
        <taxon>Ostreida</taxon>
        <taxon>Ostreoidea</taxon>
        <taxon>Ostreidae</taxon>
        <taxon>Magallana</taxon>
    </lineage>
</organism>
<protein>
    <recommendedName>
        <fullName evidence="9">Metalloendopeptidase</fullName>
        <ecNumber evidence="9">3.4.24.-</ecNumber>
    </recommendedName>
</protein>
<evidence type="ECO:0000313" key="10">
    <source>
        <dbReference type="EMBL" id="EKC18838.1"/>
    </source>
</evidence>
<reference evidence="10" key="1">
    <citation type="journal article" date="2012" name="Nature">
        <title>The oyster genome reveals stress adaptation and complexity of shell formation.</title>
        <authorList>
            <person name="Zhang G."/>
            <person name="Fang X."/>
            <person name="Guo X."/>
            <person name="Li L."/>
            <person name="Luo R."/>
            <person name="Xu F."/>
            <person name="Yang P."/>
            <person name="Zhang L."/>
            <person name="Wang X."/>
            <person name="Qi H."/>
            <person name="Xiong Z."/>
            <person name="Que H."/>
            <person name="Xie Y."/>
            <person name="Holland P.W."/>
            <person name="Paps J."/>
            <person name="Zhu Y."/>
            <person name="Wu F."/>
            <person name="Chen Y."/>
            <person name="Wang J."/>
            <person name="Peng C."/>
            <person name="Meng J."/>
            <person name="Yang L."/>
            <person name="Liu J."/>
            <person name="Wen B."/>
            <person name="Zhang N."/>
            <person name="Huang Z."/>
            <person name="Zhu Q."/>
            <person name="Feng Y."/>
            <person name="Mount A."/>
            <person name="Hedgecock D."/>
            <person name="Xu Z."/>
            <person name="Liu Y."/>
            <person name="Domazet-Loso T."/>
            <person name="Du Y."/>
            <person name="Sun X."/>
            <person name="Zhang S."/>
            <person name="Liu B."/>
            <person name="Cheng P."/>
            <person name="Jiang X."/>
            <person name="Li J."/>
            <person name="Fan D."/>
            <person name="Wang W."/>
            <person name="Fu W."/>
            <person name="Wang T."/>
            <person name="Wang B."/>
            <person name="Zhang J."/>
            <person name="Peng Z."/>
            <person name="Li Y."/>
            <person name="Li N."/>
            <person name="Wang J."/>
            <person name="Chen M."/>
            <person name="He Y."/>
            <person name="Tan F."/>
            <person name="Song X."/>
            <person name="Zheng Q."/>
            <person name="Huang R."/>
            <person name="Yang H."/>
            <person name="Du X."/>
            <person name="Chen L."/>
            <person name="Yang M."/>
            <person name="Gaffney P.M."/>
            <person name="Wang S."/>
            <person name="Luo L."/>
            <person name="She Z."/>
            <person name="Ming Y."/>
            <person name="Huang W."/>
            <person name="Zhang S."/>
            <person name="Huang B."/>
            <person name="Zhang Y."/>
            <person name="Qu T."/>
            <person name="Ni P."/>
            <person name="Miao G."/>
            <person name="Wang J."/>
            <person name="Wang Q."/>
            <person name="Steinberg C.E."/>
            <person name="Wang H."/>
            <person name="Li N."/>
            <person name="Qian L."/>
            <person name="Zhang G."/>
            <person name="Li Y."/>
            <person name="Yang H."/>
            <person name="Liu X."/>
            <person name="Wang J."/>
            <person name="Yin Y."/>
            <person name="Wang J."/>
        </authorList>
    </citation>
    <scope>NUCLEOTIDE SEQUENCE [LARGE SCALE GENOMIC DNA]</scope>
    <source>
        <strain evidence="10">05x7-T-G4-1.051#20</strain>
    </source>
</reference>
<dbReference type="SUPFAM" id="SSF49899">
    <property type="entry name" value="Concanavalin A-like lectins/glucanases"/>
    <property type="match status" value="2"/>
</dbReference>
<dbReference type="PROSITE" id="PS50060">
    <property type="entry name" value="MAM_2"/>
    <property type="match status" value="2"/>
</dbReference>
<keyword evidence="9" id="KW-0732">Signal</keyword>
<keyword evidence="7" id="KW-0245">EGF-like domain</keyword>
<keyword evidence="4 8" id="KW-0862">Zinc</keyword>
<feature type="binding site" evidence="8">
    <location>
        <position position="191"/>
    </location>
    <ligand>
        <name>Zn(2+)</name>
        <dbReference type="ChEBI" id="CHEBI:29105"/>
        <note>catalytic</note>
    </ligand>
</feature>
<name>K1PBI1_MAGGI</name>
<keyword evidence="3 8" id="KW-0378">Hydrolase</keyword>
<evidence type="ECO:0000256" key="7">
    <source>
        <dbReference type="PROSITE-ProRule" id="PRU00076"/>
    </source>
</evidence>
<keyword evidence="2 8" id="KW-0479">Metal-binding</keyword>
<dbReference type="CDD" id="cd06263">
    <property type="entry name" value="MAM"/>
    <property type="match status" value="1"/>
</dbReference>
<dbReference type="PANTHER" id="PTHR10127">
    <property type="entry name" value="DISCOIDIN, CUB, EGF, LAMININ , AND ZINC METALLOPROTEASE DOMAIN CONTAINING"/>
    <property type="match status" value="1"/>
</dbReference>
<evidence type="ECO:0000256" key="5">
    <source>
        <dbReference type="ARBA" id="ARBA00023049"/>
    </source>
</evidence>
<dbReference type="SMART" id="SM00137">
    <property type="entry name" value="MAM"/>
    <property type="match status" value="1"/>
</dbReference>
<evidence type="ECO:0000256" key="3">
    <source>
        <dbReference type="ARBA" id="ARBA00022801"/>
    </source>
</evidence>
<keyword evidence="6" id="KW-1015">Disulfide bond</keyword>
<keyword evidence="5 8" id="KW-0482">Metalloprotease</keyword>
<dbReference type="CDD" id="cd00053">
    <property type="entry name" value="EGF"/>
    <property type="match status" value="1"/>
</dbReference>
<dbReference type="PANTHER" id="PTHR10127:SF780">
    <property type="entry name" value="METALLOENDOPEPTIDASE"/>
    <property type="match status" value="1"/>
</dbReference>
<dbReference type="EMBL" id="JH818489">
    <property type="protein sequence ID" value="EKC18838.1"/>
    <property type="molecule type" value="Genomic_DNA"/>
</dbReference>
<evidence type="ECO:0000256" key="4">
    <source>
        <dbReference type="ARBA" id="ARBA00022833"/>
    </source>
</evidence>
<dbReference type="CDD" id="cd04280">
    <property type="entry name" value="ZnMc_astacin_like"/>
    <property type="match status" value="1"/>
</dbReference>
<dbReference type="InterPro" id="IPR035914">
    <property type="entry name" value="Sperma_CUB_dom_sf"/>
</dbReference>
<dbReference type="PROSITE" id="PS01180">
    <property type="entry name" value="CUB"/>
    <property type="match status" value="1"/>
</dbReference>
<evidence type="ECO:0000256" key="8">
    <source>
        <dbReference type="PROSITE-ProRule" id="PRU01211"/>
    </source>
</evidence>
<dbReference type="InterPro" id="IPR006026">
    <property type="entry name" value="Peptidase_Metallo"/>
</dbReference>
<dbReference type="SMART" id="SM00042">
    <property type="entry name" value="CUB"/>
    <property type="match status" value="1"/>
</dbReference>
<dbReference type="InterPro" id="IPR001506">
    <property type="entry name" value="Peptidase_M12A"/>
</dbReference>
<dbReference type="AlphaFoldDB" id="K1PBI1"/>
<dbReference type="Gene3D" id="2.60.120.200">
    <property type="match status" value="2"/>
</dbReference>